<accession>A0A2P1PMD4</accession>
<keyword evidence="1" id="KW-0472">Membrane</keyword>
<proteinExistence type="predicted"/>
<organism evidence="2 3">
    <name type="scientific">Ahniella affigens</name>
    <dbReference type="NCBI Taxonomy" id="2021234"/>
    <lineage>
        <taxon>Bacteria</taxon>
        <taxon>Pseudomonadati</taxon>
        <taxon>Pseudomonadota</taxon>
        <taxon>Gammaproteobacteria</taxon>
        <taxon>Lysobacterales</taxon>
        <taxon>Rhodanobacteraceae</taxon>
        <taxon>Ahniella</taxon>
    </lineage>
</organism>
<gene>
    <name evidence="2" type="ORF">C7S18_01785</name>
</gene>
<protein>
    <submittedName>
        <fullName evidence="2">Uncharacterized protein</fullName>
    </submittedName>
</protein>
<dbReference type="GO" id="GO:0016788">
    <property type="term" value="F:hydrolase activity, acting on ester bonds"/>
    <property type="evidence" value="ECO:0007669"/>
    <property type="project" value="UniProtKB-ARBA"/>
</dbReference>
<evidence type="ECO:0000256" key="1">
    <source>
        <dbReference type="SAM" id="Phobius"/>
    </source>
</evidence>
<dbReference type="Gene3D" id="3.40.50.1110">
    <property type="entry name" value="SGNH hydrolase"/>
    <property type="match status" value="1"/>
</dbReference>
<name>A0A2P1PMD4_9GAMM</name>
<dbReference type="Proteomes" id="UP000241074">
    <property type="component" value="Chromosome"/>
</dbReference>
<dbReference type="EMBL" id="CP027860">
    <property type="protein sequence ID" value="AVP95998.1"/>
    <property type="molecule type" value="Genomic_DNA"/>
</dbReference>
<evidence type="ECO:0000313" key="2">
    <source>
        <dbReference type="EMBL" id="AVP95998.1"/>
    </source>
</evidence>
<keyword evidence="3" id="KW-1185">Reference proteome</keyword>
<sequence length="511" mass="54828">MQSPLDRAFGHVFATLLWHGEVPLSYRVGRSAMLRLISLSTCLLLLVSVSEPAAAHRFVAALTVPDGASAQCAILSSDSSAGTASLKLTLETAGSQVASWQQFVCAPDGWQLQRAASTSPTIELNAGDHGFDQIAVSIPRGELPDAPLLRAQVFSLTADDVVADRTEPAAGVWLSSAGNPLGVPALRDLGTLALIGLLLAVAWAVLRTRQVAQLVGMVILTFGLSLGLGSRSAAELSIAPPELAWQDPGYDSTVADAALDLRRATIQFSGRDLKLLFAVNNLEPPLLNQQDRMLFIGNSLTSSNNLPGLLSRLAAQAGKQLDARAQTIGGSSLEDHFRAGNATREIAAGRYPVVVLQQGPSSLPENQIYLRTWTERFDRPIRAAGGRPLLYMVWPDRSRMAYFSDVRDSYRDAALAVQGAFAPAGETWLAAWALDPELAFYSNDDFHPTLLGSYVAALSVFCTVYQQSPEGLPGYIEQSNGSRTPLPPATALLLQRAAWDTYRREGLRGQP</sequence>
<reference evidence="2 3" key="2">
    <citation type="submission" date="2018-03" db="EMBL/GenBank/DDBJ databases">
        <authorList>
            <person name="Keele B.F."/>
        </authorList>
    </citation>
    <scope>NUCLEOTIDE SEQUENCE [LARGE SCALE GENOMIC DNA]</scope>
    <source>
        <strain evidence="2 3">D13</strain>
    </source>
</reference>
<dbReference type="InterPro" id="IPR036514">
    <property type="entry name" value="SGNH_hydro_sf"/>
</dbReference>
<dbReference type="KEGG" id="xba:C7S18_01785"/>
<keyword evidence="1" id="KW-1133">Transmembrane helix</keyword>
<keyword evidence="1" id="KW-0812">Transmembrane</keyword>
<evidence type="ECO:0000313" key="3">
    <source>
        <dbReference type="Proteomes" id="UP000241074"/>
    </source>
</evidence>
<feature type="transmembrane region" description="Helical" evidence="1">
    <location>
        <begin position="212"/>
        <end position="229"/>
    </location>
</feature>
<dbReference type="AlphaFoldDB" id="A0A2P1PMD4"/>
<reference evidence="2 3" key="1">
    <citation type="submission" date="2018-03" db="EMBL/GenBank/DDBJ databases">
        <title>Ahniella affigens gen. nov., sp. nov., a gammaproteobacterium isolated from sandy soil near a stream.</title>
        <authorList>
            <person name="Ko Y."/>
            <person name="Kim J.-H."/>
        </authorList>
    </citation>
    <scope>NUCLEOTIDE SEQUENCE [LARGE SCALE GENOMIC DNA]</scope>
    <source>
        <strain evidence="2 3">D13</strain>
    </source>
</reference>
<dbReference type="SUPFAM" id="SSF52266">
    <property type="entry name" value="SGNH hydrolase"/>
    <property type="match status" value="1"/>
</dbReference>
<feature type="transmembrane region" description="Helical" evidence="1">
    <location>
        <begin position="189"/>
        <end position="206"/>
    </location>
</feature>